<dbReference type="SUPFAM" id="SSF56219">
    <property type="entry name" value="DNase I-like"/>
    <property type="match status" value="1"/>
</dbReference>
<feature type="region of interest" description="Disordered" evidence="2">
    <location>
        <begin position="950"/>
        <end position="970"/>
    </location>
</feature>
<feature type="chain" id="PRO_5046649825" description="LTD domain-containing protein" evidence="3">
    <location>
        <begin position="42"/>
        <end position="1218"/>
    </location>
</feature>
<dbReference type="InterPro" id="IPR036691">
    <property type="entry name" value="Endo/exonu/phosph_ase_sf"/>
</dbReference>
<dbReference type="EMBL" id="BAABLW010000007">
    <property type="protein sequence ID" value="GAA4921754.1"/>
    <property type="molecule type" value="Genomic_DNA"/>
</dbReference>
<evidence type="ECO:0000259" key="4">
    <source>
        <dbReference type="PROSITE" id="PS51841"/>
    </source>
</evidence>
<dbReference type="PROSITE" id="PS51841">
    <property type="entry name" value="LTD"/>
    <property type="match status" value="2"/>
</dbReference>
<organism evidence="5 6">
    <name type="scientific">Nesterenkonia rhizosphaerae</name>
    <dbReference type="NCBI Taxonomy" id="1348272"/>
    <lineage>
        <taxon>Bacteria</taxon>
        <taxon>Bacillati</taxon>
        <taxon>Actinomycetota</taxon>
        <taxon>Actinomycetes</taxon>
        <taxon>Micrococcales</taxon>
        <taxon>Micrococcaceae</taxon>
        <taxon>Nesterenkonia</taxon>
    </lineage>
</organism>
<reference evidence="6" key="1">
    <citation type="journal article" date="2019" name="Int. J. Syst. Evol. Microbiol.">
        <title>The Global Catalogue of Microorganisms (GCM) 10K type strain sequencing project: providing services to taxonomists for standard genome sequencing and annotation.</title>
        <authorList>
            <consortium name="The Broad Institute Genomics Platform"/>
            <consortium name="The Broad Institute Genome Sequencing Center for Infectious Disease"/>
            <person name="Wu L."/>
            <person name="Ma J."/>
        </authorList>
    </citation>
    <scope>NUCLEOTIDE SEQUENCE [LARGE SCALE GENOMIC DNA]</scope>
    <source>
        <strain evidence="6">JCM 19129</strain>
    </source>
</reference>
<dbReference type="Pfam" id="PF00932">
    <property type="entry name" value="LTD"/>
    <property type="match status" value="2"/>
</dbReference>
<dbReference type="PANTHER" id="PTHR42834:SF1">
    <property type="entry name" value="ENDONUCLEASE_EXONUCLEASE_PHOSPHATASE FAMILY PROTEIN (AFU_ORTHOLOGUE AFUA_3G09210)"/>
    <property type="match status" value="1"/>
</dbReference>
<dbReference type="SUPFAM" id="SSF51055">
    <property type="entry name" value="Carbohydrate binding domain"/>
    <property type="match status" value="2"/>
</dbReference>
<dbReference type="InterPro" id="IPR036573">
    <property type="entry name" value="CBM_sf_5/12"/>
</dbReference>
<feature type="region of interest" description="Disordered" evidence="2">
    <location>
        <begin position="202"/>
        <end position="274"/>
    </location>
</feature>
<protein>
    <recommendedName>
        <fullName evidence="4">LTD domain-containing protein</fullName>
    </recommendedName>
</protein>
<feature type="domain" description="LTD" evidence="4">
    <location>
        <begin position="257"/>
        <end position="407"/>
    </location>
</feature>
<evidence type="ECO:0000256" key="2">
    <source>
        <dbReference type="SAM" id="MobiDB-lite"/>
    </source>
</evidence>
<name>A0ABP9FYJ2_9MICC</name>
<dbReference type="InterPro" id="IPR001322">
    <property type="entry name" value="Lamin_tail_dom"/>
</dbReference>
<evidence type="ECO:0000256" key="1">
    <source>
        <dbReference type="ARBA" id="ARBA00022801"/>
    </source>
</evidence>
<feature type="domain" description="LTD" evidence="4">
    <location>
        <begin position="37"/>
        <end position="184"/>
    </location>
</feature>
<keyword evidence="6" id="KW-1185">Reference proteome</keyword>
<dbReference type="InterPro" id="IPR005135">
    <property type="entry name" value="Endo/exonuclease/phosphatase"/>
</dbReference>
<feature type="compositionally biased region" description="Pro residues" evidence="2">
    <location>
        <begin position="238"/>
        <end position="266"/>
    </location>
</feature>
<feature type="compositionally biased region" description="Polar residues" evidence="2">
    <location>
        <begin position="220"/>
        <end position="234"/>
    </location>
</feature>
<dbReference type="Pfam" id="PF02839">
    <property type="entry name" value="CBM_5_12"/>
    <property type="match status" value="1"/>
</dbReference>
<dbReference type="Gene3D" id="3.60.10.10">
    <property type="entry name" value="Endonuclease/exonuclease/phosphatase"/>
    <property type="match status" value="1"/>
</dbReference>
<dbReference type="InterPro" id="IPR036415">
    <property type="entry name" value="Lamin_tail_dom_sf"/>
</dbReference>
<gene>
    <name evidence="5" type="ORF">GCM10025790_17890</name>
</gene>
<dbReference type="Pfam" id="PF03372">
    <property type="entry name" value="Exo_endo_phos"/>
    <property type="match status" value="1"/>
</dbReference>
<accession>A0ABP9FYJ2</accession>
<dbReference type="CDD" id="cd12215">
    <property type="entry name" value="ChiC_BD"/>
    <property type="match status" value="2"/>
</dbReference>
<dbReference type="Proteomes" id="UP001500368">
    <property type="component" value="Unassembled WGS sequence"/>
</dbReference>
<dbReference type="SUPFAM" id="SSF74853">
    <property type="entry name" value="Lamin A/C globular tail domain"/>
    <property type="match status" value="2"/>
</dbReference>
<feature type="signal peptide" evidence="3">
    <location>
        <begin position="1"/>
        <end position="41"/>
    </location>
</feature>
<dbReference type="NCBIfam" id="NF033681">
    <property type="entry name" value="ExeM_NucH_DNase"/>
    <property type="match status" value="1"/>
</dbReference>
<feature type="compositionally biased region" description="Polar residues" evidence="2">
    <location>
        <begin position="952"/>
        <end position="962"/>
    </location>
</feature>
<dbReference type="PANTHER" id="PTHR42834">
    <property type="entry name" value="ENDONUCLEASE/EXONUCLEASE/PHOSPHATASE FAMILY PROTEIN (AFU_ORTHOLOGUE AFUA_3G09210)"/>
    <property type="match status" value="1"/>
</dbReference>
<dbReference type="Gene3D" id="2.10.10.20">
    <property type="entry name" value="Carbohydrate-binding module superfamily 5/12"/>
    <property type="match status" value="2"/>
</dbReference>
<proteinExistence type="predicted"/>
<dbReference type="CDD" id="cd10283">
    <property type="entry name" value="MnuA_DNase1-like"/>
    <property type="match status" value="1"/>
</dbReference>
<evidence type="ECO:0000256" key="3">
    <source>
        <dbReference type="SAM" id="SignalP"/>
    </source>
</evidence>
<dbReference type="SMART" id="SM00495">
    <property type="entry name" value="ChtBD3"/>
    <property type="match status" value="2"/>
</dbReference>
<dbReference type="RefSeq" id="WP_345477697.1">
    <property type="nucleotide sequence ID" value="NZ_BAABLW010000007.1"/>
</dbReference>
<evidence type="ECO:0000313" key="6">
    <source>
        <dbReference type="Proteomes" id="UP001500368"/>
    </source>
</evidence>
<dbReference type="InterPro" id="IPR003610">
    <property type="entry name" value="CBM5/12"/>
</dbReference>
<keyword evidence="3" id="KW-0732">Signal</keyword>
<comment type="caution">
    <text evidence="5">The sequence shown here is derived from an EMBL/GenBank/DDBJ whole genome shotgun (WGS) entry which is preliminary data.</text>
</comment>
<evidence type="ECO:0000313" key="5">
    <source>
        <dbReference type="EMBL" id="GAA4921754.1"/>
    </source>
</evidence>
<keyword evidence="1" id="KW-0378">Hydrolase</keyword>
<dbReference type="CDD" id="cd04486">
    <property type="entry name" value="YhcR_OBF_like"/>
    <property type="match status" value="1"/>
</dbReference>
<sequence>MSTPPLPSQNAGRLGSRIRRSLAALGLTGALLGSALAPAQAEPTAHADSAETDCVVINEAFPNGGSGSAALLNRYVELYNTCDDAVSVDGWSLQYRAQGSTGTPSSTVALSGTVPAGGHYLIQGGGNSGTGQALPAADAQTGAAIGAAAGGTFILASTSQALSDLGTGSVTEHPQVVDLLGYGGSNTFETAVAIAGTNTQSLHRTNAADTDDNSADFSRQAPSPTNSRGETLSGSEPEPTPTPEPTPEPTQEPTPEPTPEPTAEPTPEPDDDHPTVVINEVYAQGGGAEAAFSQRFIELYNYGTEPVSLDGWSLQYRPATRAETNLSPSGTVALGGTIDAGGYYLISNQGLSGGNGQQLPAPDSHLSSGIATSNGVIWLASTTERLQVPLGDVQEAENVVDLLGYGTANTFESAPARSGSTTEVLSMARVEDGVDTNDNAADFQLSERISPTNSSGEQIVHEPAPRGDVQEVEINEIPRETSAAENPLLNQPVTVRGVVTATYPTGGLGGFVIQTPGTGGDIDLDTHVASDGIFVYSPQEARNVESGDLVELTADVTVYSGAVQLNLDTRSAGPEEHELLIIEDEPFEAIKPVVIDEFPETSDERLTLQHMLVDPQGDWTVTDHYTLNQYGEVGIVTGTEPLRNPTSVVLPGEEAQAMASRNAERVIYLDDGSSASWAFGNENVHNRLPYVYPDAPVRVGASVNWETQVILDYRFDQWRFQPLGHYNVDTGSEDARPATFENTRSEISARQGDIRLAGFNVLNYFVSLGEDEPGCEYYSDRHGEPTTTNYCDVRGAYSAESFARQQSKIVSAILGMDADVLALQEIENSRHFFDDGGRDHALANLVQALNSEAGTEVWDYVASPQAVPAASSEDVIRNGFIYRSDRVAPVGDSYILFDEGIEELNGDHFVGLDLTAIYSNAREPLAQEFQPVAGGEEDRFIAIVNHFKSKGSAPSGSTNPNRDTGDGQGAWNADRVEQAHGLAAFSQALTEHTGTESVYLMGDFNSYEREDPIRVLEDSGFTNTSGDLGQWSYMFSGRVGSLDHVLTTEAAAESIVHAEIWSINAAEPIALEYSRYNGTASQLHSPDQWRSSDHDPIVVDIALRDAPEEPGEEPSEYPAWSSSTVYTGGETVEHQGRVFTALWWTQYQEPGSSVWSAWAEVGESTQCAGEVLPAWAPSTEFRGGETVVHRDTIYTAKWYSRNQQPGEQWGPWEPQGSC</sequence>
<dbReference type="InterPro" id="IPR047971">
    <property type="entry name" value="ExeM-like"/>
</dbReference>